<feature type="transmembrane region" description="Helical" evidence="2">
    <location>
        <begin position="1681"/>
        <end position="1700"/>
    </location>
</feature>
<dbReference type="Gene3D" id="3.40.50.410">
    <property type="entry name" value="von Willebrand factor, type A domain"/>
    <property type="match status" value="1"/>
</dbReference>
<sequence>MPTASRSPSKGARGGGESATRRRAYQQAESLSFGDGSSRWLDTKFFIQVEHCGGTPASAAFSVRLEEDLYQKKAQALKQDLDEFFEGSIEVVLVEVPTLYALEVRVMRDKHHPRHGSAVFGEEACAQGAKTLFSKVASKKWPRIDDLCAQLQEFTRIPVSMRVLCTELPPGVEAAPIPGAENGMGDPLFPLENLTLKVFHSTGAEHRCSTDEEGRAMEVLFPGKFSCVCDPGCHYDRLDPGEIEVPSLFRPLQLVLLAKMKKACSFKVVDHLDKPFRNFPLKITRRKRTLGAEPVELVTKGHGRVKGRLGVGLHIASYGGSEEFSPVEPLAQDLEVLDIDGQQSFRICVQRCRFLCEIALHTRFNEPARGCPFVVRSGRKRMQTPIATGITSSTGMARVELPPGKLIFALEPEGESPYVPMQFELQVGETGGFEPRSHKVETKSVNVNLSLMTPYGEPAPFCDFELRACFREDGTLAEEGGMSFCSDEQGQVLVALELLEPFVFSVKPSGSGSEYIPQDISFLTDRQSLTIVVVRSLLGKIAEDSVVFVVDTSGSMQAYLDDVTSAVNLALIQQFHKTGRRFNILTFTDYQVEFQDDLVDATPKNVEAAMQFCQHAQAGGISNLSAALRLAFAYKRAEAIYLITDGESDVTEDLLTQVQVQYLSHPMRPRLHTVGINCAPGGARNRGLQKLAQLTSGYFRAPCLEQDTGETLLPGVSKHDKVKGLDLMDAQFATTNQDTGDLLPRGGRPKDANAGDASSVTTGEDSNANADEGSETEEVRPKVETMFRIVGFRDPGVMAHDAGLQELSNFVQQALGLSVAETATEAEPDFRGLGSRGYSVIHGRRSCMGSREPYHATTMRNLTQKERDFLFAMRARDDVAEEHVLDVGISRAAGQKLLHACSLVVEDASADPVWLQLPGRSHQMPAMRWVNSASSIVSEKIQYTPADMPFMAGLTLAEFELLVPRGHVRYKQPGLPATTLHRHCRNEIDPPLPEVLRRTPLYVAAATVGITCRVGVIAHPEGFRIVLTDCDEVARELLVPFQAAAGSFSGEPWQHGRSIRTNSESHGSDSLRSALQDAVSQWVQDADARGVPHWELLWVTPAPANYLLACLEPALRWPPQPDSVMVAAKAEIVLSQAAFSAALRQALKDAKRDNSLRPSRAATVFTEITQEDDSPGPRRSKTTSEDAPHLWTMESELDLERSPSTDELQEELSTERAPKVRHASSLANWAPTLEEVVPVIDTHDPSRQQRYIAKLQDSLAEELAIAMDVDPEDVIVSSIEEDENGNWKAIFSANATKLRLQGFLALIPLCAAFSRPKFQLEASKFAADGRADGAREDLTPDEKPIDRPLQQWPDWKRSHEHICSLFPGLLCADALAPAFKVSSMATLDLREDMLGIGSGWFVLAVLPCAARGLFGLACNQGAPKDRVDRAIAVAPSREVSFIDWWSCGPQITMASLKVFLTALLLLELLGLQAPQTNVFALPETIRRVRAHPYGRTPELGFQSGFTSGDTGLMPRLTYLFMPSLNDQTADSYARVFSILRTSMLVSWCAFLALPGAWTASWGCFLWGVLVYVVMAALGTMFLPVSVSLCTCYFLMAAACVLPSLEKSPRARGWLGMFLMNSSLVPFYLSSGLSKLRYGGFGAMLSGSWMKHALHMGLARSALPGFTAWLQKTPVAMAIMSLGVNLVEFLLPVSLLFLASSSSDLALWLRSSWILLTTFFHITTIVVVGPNFSRQLPLLMMLLHACWHPVRRTDAEAIEPGQMKSWRCRVGFATVLLALWICNQLWSDIDHLRGATPHDSHHDMQWPIPEMSMFVFPSASTNYLLSLCLDIAIVVGLSSKIYSEISQTSSGVKSEQL</sequence>
<proteinExistence type="predicted"/>
<dbReference type="PANTHER" id="PTHR46478">
    <property type="entry name" value="VON WILLEBRAND FACTOR A DOMAIN-CONTAINING PROTEIN 3A"/>
    <property type="match status" value="1"/>
</dbReference>
<organism evidence="4 5">
    <name type="scientific">Symbiodinium necroappetens</name>
    <dbReference type="NCBI Taxonomy" id="1628268"/>
    <lineage>
        <taxon>Eukaryota</taxon>
        <taxon>Sar</taxon>
        <taxon>Alveolata</taxon>
        <taxon>Dinophyceae</taxon>
        <taxon>Suessiales</taxon>
        <taxon>Symbiodiniaceae</taxon>
        <taxon>Symbiodinium</taxon>
    </lineage>
</organism>
<comment type="caution">
    <text evidence="4">The sequence shown here is derived from an EMBL/GenBank/DDBJ whole genome shotgun (WGS) entry which is preliminary data.</text>
</comment>
<feature type="transmembrane region" description="Helical" evidence="2">
    <location>
        <begin position="1613"/>
        <end position="1632"/>
    </location>
</feature>
<evidence type="ECO:0000259" key="3">
    <source>
        <dbReference type="PROSITE" id="PS50234"/>
    </source>
</evidence>
<dbReference type="PANTHER" id="PTHR46478:SF1">
    <property type="entry name" value="VON WILLEBRAND FACTOR A DOMAIN-CONTAINING PROTEIN 3A"/>
    <property type="match status" value="1"/>
</dbReference>
<reference evidence="4" key="1">
    <citation type="submission" date="2021-02" db="EMBL/GenBank/DDBJ databases">
        <authorList>
            <person name="Dougan E. K."/>
            <person name="Rhodes N."/>
            <person name="Thang M."/>
            <person name="Chan C."/>
        </authorList>
    </citation>
    <scope>NUCLEOTIDE SEQUENCE</scope>
</reference>
<feature type="region of interest" description="Disordered" evidence="1">
    <location>
        <begin position="1"/>
        <end position="30"/>
    </location>
</feature>
<feature type="region of interest" description="Disordered" evidence="1">
    <location>
        <begin position="1049"/>
        <end position="1069"/>
    </location>
</feature>
<feature type="compositionally biased region" description="Polar residues" evidence="1">
    <location>
        <begin position="1059"/>
        <end position="1069"/>
    </location>
</feature>
<dbReference type="PROSITE" id="PS50234">
    <property type="entry name" value="VWFA"/>
    <property type="match status" value="1"/>
</dbReference>
<evidence type="ECO:0000313" key="4">
    <source>
        <dbReference type="EMBL" id="CAE7918798.1"/>
    </source>
</evidence>
<feature type="region of interest" description="Disordered" evidence="1">
    <location>
        <begin position="1149"/>
        <end position="1219"/>
    </location>
</feature>
<dbReference type="Pfam" id="PF13768">
    <property type="entry name" value="VWA_3"/>
    <property type="match status" value="1"/>
</dbReference>
<keyword evidence="2" id="KW-0472">Membrane</keyword>
<evidence type="ECO:0000256" key="2">
    <source>
        <dbReference type="SAM" id="Phobius"/>
    </source>
</evidence>
<keyword evidence="2" id="KW-1133">Transmembrane helix</keyword>
<keyword evidence="5" id="KW-1185">Reference proteome</keyword>
<keyword evidence="2" id="KW-0812">Transmembrane</keyword>
<feature type="transmembrane region" description="Helical" evidence="2">
    <location>
        <begin position="1544"/>
        <end position="1574"/>
    </location>
</feature>
<feature type="region of interest" description="Disordered" evidence="1">
    <location>
        <begin position="736"/>
        <end position="782"/>
    </location>
</feature>
<name>A0A813BU42_9DINO</name>
<dbReference type="EMBL" id="CAJNJA010076919">
    <property type="protein sequence ID" value="CAE7918798.1"/>
    <property type="molecule type" value="Genomic_DNA"/>
</dbReference>
<gene>
    <name evidence="4" type="primary">VWA3A</name>
    <name evidence="4" type="ORF">SNEC2469_LOCUS31580</name>
</gene>
<dbReference type="InterPro" id="IPR002035">
    <property type="entry name" value="VWF_A"/>
</dbReference>
<accession>A0A813BU42</accession>
<protein>
    <submittedName>
        <fullName evidence="4">VWA3A protein</fullName>
    </submittedName>
</protein>
<feature type="compositionally biased region" description="Polar residues" evidence="1">
    <location>
        <begin position="756"/>
        <end position="769"/>
    </location>
</feature>
<dbReference type="SUPFAM" id="SSF53300">
    <property type="entry name" value="vWA-like"/>
    <property type="match status" value="1"/>
</dbReference>
<dbReference type="SMART" id="SM00327">
    <property type="entry name" value="VWA"/>
    <property type="match status" value="1"/>
</dbReference>
<feature type="domain" description="VWFA" evidence="3">
    <location>
        <begin position="545"/>
        <end position="722"/>
    </location>
</feature>
<dbReference type="OrthoDB" id="299997at2759"/>
<dbReference type="InterPro" id="IPR036465">
    <property type="entry name" value="vWFA_dom_sf"/>
</dbReference>
<evidence type="ECO:0000313" key="5">
    <source>
        <dbReference type="Proteomes" id="UP000601435"/>
    </source>
</evidence>
<feature type="transmembrane region" description="Helical" evidence="2">
    <location>
        <begin position="1580"/>
        <end position="1601"/>
    </location>
</feature>
<feature type="transmembrane region" description="Helical" evidence="2">
    <location>
        <begin position="1393"/>
        <end position="1414"/>
    </location>
</feature>
<dbReference type="Proteomes" id="UP000601435">
    <property type="component" value="Unassembled WGS sequence"/>
</dbReference>
<feature type="transmembrane region" description="Helical" evidence="2">
    <location>
        <begin position="1712"/>
        <end position="1731"/>
    </location>
</feature>
<evidence type="ECO:0000256" key="1">
    <source>
        <dbReference type="SAM" id="MobiDB-lite"/>
    </source>
</evidence>